<dbReference type="PANTHER" id="PTHR43874:SF78">
    <property type="entry name" value="RESPONSE REGULATORY DOMAIN-CONTAINING PROTEIN"/>
    <property type="match status" value="1"/>
</dbReference>
<dbReference type="GO" id="GO:0000160">
    <property type="term" value="P:phosphorelay signal transduction system"/>
    <property type="evidence" value="ECO:0007669"/>
    <property type="project" value="UniProtKB-KW"/>
</dbReference>
<dbReference type="AlphaFoldDB" id="A0A5J9U0F3"/>
<protein>
    <recommendedName>
        <fullName evidence="4">Response regulatory domain-containing protein</fullName>
    </recommendedName>
</protein>
<comment type="caution">
    <text evidence="2">Lacks conserved residue(s) required for the propagation of feature annotation.</text>
</comment>
<dbReference type="SMART" id="SM00448">
    <property type="entry name" value="REC"/>
    <property type="match status" value="1"/>
</dbReference>
<dbReference type="SUPFAM" id="SSF52172">
    <property type="entry name" value="CheY-like"/>
    <property type="match status" value="1"/>
</dbReference>
<evidence type="ECO:0000256" key="3">
    <source>
        <dbReference type="SAM" id="MobiDB-lite"/>
    </source>
</evidence>
<keyword evidence="6" id="KW-1185">Reference proteome</keyword>
<evidence type="ECO:0000313" key="6">
    <source>
        <dbReference type="Proteomes" id="UP000324897"/>
    </source>
</evidence>
<evidence type="ECO:0000259" key="4">
    <source>
        <dbReference type="PROSITE" id="PS50110"/>
    </source>
</evidence>
<name>A0A5J9U0F3_9POAL</name>
<feature type="non-terminal residue" evidence="5">
    <location>
        <position position="1"/>
    </location>
</feature>
<evidence type="ECO:0000313" key="5">
    <source>
        <dbReference type="EMBL" id="TVU17066.1"/>
    </source>
</evidence>
<dbReference type="Proteomes" id="UP000324897">
    <property type="component" value="Chromosome 7"/>
</dbReference>
<evidence type="ECO:0000256" key="1">
    <source>
        <dbReference type="ARBA" id="ARBA00023012"/>
    </source>
</evidence>
<feature type="domain" description="Response regulatory" evidence="4">
    <location>
        <begin position="7"/>
        <end position="123"/>
    </location>
</feature>
<dbReference type="GO" id="GO:0009736">
    <property type="term" value="P:cytokinin-activated signaling pathway"/>
    <property type="evidence" value="ECO:0007669"/>
    <property type="project" value="InterPro"/>
</dbReference>
<keyword evidence="1" id="KW-0902">Two-component regulatory system</keyword>
<gene>
    <name evidence="5" type="ORF">EJB05_33077</name>
</gene>
<dbReference type="InterPro" id="IPR045279">
    <property type="entry name" value="ARR-like"/>
</dbReference>
<dbReference type="EMBL" id="RWGY01000029">
    <property type="protein sequence ID" value="TVU17066.1"/>
    <property type="molecule type" value="Genomic_DNA"/>
</dbReference>
<dbReference type="OrthoDB" id="673669at2759"/>
<feature type="non-terminal residue" evidence="5">
    <location>
        <position position="175"/>
    </location>
</feature>
<dbReference type="Gene3D" id="3.40.50.2300">
    <property type="match status" value="1"/>
</dbReference>
<comment type="caution">
    <text evidence="5">The sequence shown here is derived from an EMBL/GenBank/DDBJ whole genome shotgun (WGS) entry which is preliminary data.</text>
</comment>
<sequence>MAPRQLRVLAIDDDKDHVEYMRSILPQFNFHVRVYTSPQSALNFLKDHAEDVDFLLVAVNMEEMSGFQFLDIASKMHRNIQVILMSVESTWDIFEKAVLHGARFIVGKPLVESAICHMWQYLDLSDRIERIQYFFGGPTGEQSSAESGVTDSSGGHNATEVESMNNSTSEMQAST</sequence>
<dbReference type="PROSITE" id="PS50110">
    <property type="entry name" value="RESPONSE_REGULATORY"/>
    <property type="match status" value="1"/>
</dbReference>
<dbReference type="Pfam" id="PF00072">
    <property type="entry name" value="Response_reg"/>
    <property type="match status" value="1"/>
</dbReference>
<dbReference type="Gramene" id="TVU17066">
    <property type="protein sequence ID" value="TVU17066"/>
    <property type="gene ID" value="EJB05_33077"/>
</dbReference>
<dbReference type="InterPro" id="IPR011006">
    <property type="entry name" value="CheY-like_superfamily"/>
</dbReference>
<reference evidence="5 6" key="1">
    <citation type="journal article" date="2019" name="Sci. Rep.">
        <title>A high-quality genome of Eragrostis curvula grass provides insights into Poaceae evolution and supports new strategies to enhance forage quality.</title>
        <authorList>
            <person name="Carballo J."/>
            <person name="Santos B.A.C.M."/>
            <person name="Zappacosta D."/>
            <person name="Garbus I."/>
            <person name="Selva J.P."/>
            <person name="Gallo C.A."/>
            <person name="Diaz A."/>
            <person name="Albertini E."/>
            <person name="Caccamo M."/>
            <person name="Echenique V."/>
        </authorList>
    </citation>
    <scope>NUCLEOTIDE SEQUENCE [LARGE SCALE GENOMIC DNA]</scope>
    <source>
        <strain evidence="6">cv. Victoria</strain>
        <tissue evidence="5">Leaf</tissue>
    </source>
</reference>
<proteinExistence type="predicted"/>
<dbReference type="InterPro" id="IPR001789">
    <property type="entry name" value="Sig_transdc_resp-reg_receiver"/>
</dbReference>
<accession>A0A5J9U0F3</accession>
<evidence type="ECO:0000256" key="2">
    <source>
        <dbReference type="PROSITE-ProRule" id="PRU00169"/>
    </source>
</evidence>
<feature type="compositionally biased region" description="Polar residues" evidence="3">
    <location>
        <begin position="140"/>
        <end position="175"/>
    </location>
</feature>
<dbReference type="PANTHER" id="PTHR43874">
    <property type="entry name" value="TWO-COMPONENT RESPONSE REGULATOR"/>
    <property type="match status" value="1"/>
</dbReference>
<organism evidence="5 6">
    <name type="scientific">Eragrostis curvula</name>
    <name type="common">weeping love grass</name>
    <dbReference type="NCBI Taxonomy" id="38414"/>
    <lineage>
        <taxon>Eukaryota</taxon>
        <taxon>Viridiplantae</taxon>
        <taxon>Streptophyta</taxon>
        <taxon>Embryophyta</taxon>
        <taxon>Tracheophyta</taxon>
        <taxon>Spermatophyta</taxon>
        <taxon>Magnoliopsida</taxon>
        <taxon>Liliopsida</taxon>
        <taxon>Poales</taxon>
        <taxon>Poaceae</taxon>
        <taxon>PACMAD clade</taxon>
        <taxon>Chloridoideae</taxon>
        <taxon>Eragrostideae</taxon>
        <taxon>Eragrostidinae</taxon>
        <taxon>Eragrostis</taxon>
    </lineage>
</organism>
<feature type="region of interest" description="Disordered" evidence="3">
    <location>
        <begin position="139"/>
        <end position="175"/>
    </location>
</feature>